<name>A0A517MIM3_9BACT</name>
<reference evidence="2 3" key="1">
    <citation type="submission" date="2019-02" db="EMBL/GenBank/DDBJ databases">
        <title>Deep-cultivation of Planctomycetes and their phenomic and genomic characterization uncovers novel biology.</title>
        <authorList>
            <person name="Wiegand S."/>
            <person name="Jogler M."/>
            <person name="Boedeker C."/>
            <person name="Pinto D."/>
            <person name="Vollmers J."/>
            <person name="Rivas-Marin E."/>
            <person name="Kohn T."/>
            <person name="Peeters S.H."/>
            <person name="Heuer A."/>
            <person name="Rast P."/>
            <person name="Oberbeckmann S."/>
            <person name="Bunk B."/>
            <person name="Jeske O."/>
            <person name="Meyerdierks A."/>
            <person name="Storesund J.E."/>
            <person name="Kallscheuer N."/>
            <person name="Luecker S."/>
            <person name="Lage O.M."/>
            <person name="Pohl T."/>
            <person name="Merkel B.J."/>
            <person name="Hornburger P."/>
            <person name="Mueller R.-W."/>
            <person name="Bruemmer F."/>
            <person name="Labrenz M."/>
            <person name="Spormann A.M."/>
            <person name="Op den Camp H."/>
            <person name="Overmann J."/>
            <person name="Amann R."/>
            <person name="Jetten M.S.M."/>
            <person name="Mascher T."/>
            <person name="Medema M.H."/>
            <person name="Devos D.P."/>
            <person name="Kaster A.-K."/>
            <person name="Ovreas L."/>
            <person name="Rohde M."/>
            <person name="Galperin M.Y."/>
            <person name="Jogler C."/>
        </authorList>
    </citation>
    <scope>NUCLEOTIDE SEQUENCE [LARGE SCALE GENOMIC DNA]</scope>
    <source>
        <strain evidence="2 3">FF011L</strain>
    </source>
</reference>
<feature type="region of interest" description="Disordered" evidence="1">
    <location>
        <begin position="596"/>
        <end position="634"/>
    </location>
</feature>
<feature type="compositionally biased region" description="Polar residues" evidence="1">
    <location>
        <begin position="1"/>
        <end position="13"/>
    </location>
</feature>
<evidence type="ECO:0000256" key="1">
    <source>
        <dbReference type="SAM" id="MobiDB-lite"/>
    </source>
</evidence>
<evidence type="ECO:0000313" key="2">
    <source>
        <dbReference type="EMBL" id="QDS94698.1"/>
    </source>
</evidence>
<sequence>MTSFWNRWTGLQKSSRRKNRKRTPLRRRPRAENLETRQLLAANIFHNEPMPEDVDQDGIVLAVDTLTILNQMNRQGANAGGEVDGNGQQRGQARITDVNNDDQDTALDALMAGNRLNRDRGGVGGSTDPADNPVDTPVDDTTDNTTEDSTDVVIDDDTTPTSQTETDVVLEWNDLFGEILVDDTQNQNPGYASRSQAILNLAIYDAVAIATSGNDAETFYDYDLNLSQTDKISAEVAASQAAYTVLSSLYPDQQGTLDAFLETSLSSLSNDGNFADSLEVGTEIGNEILAIRASDGSDVIAEYTYTDEAGYFQPDPLNPDVAAWGPTWGDVDTFAISSSDDFRPETTPALTSEEYAASYNEVLELGSADSETRTADQTEAGIFWAYDREGLGTPIALFNDVLQTIAVQEGNTIEENAALFAQASVAMADAGITAWDTKFTEEFWRPVTAIQAGDTDGNDLTEGDADWVALGAPNGEDTTGFTPQFPTYISGHATFGAALFGTLQEFYGTDDISFDVTSAELEMLLENPELQEAYGLDLDDATRTFDSFSEAMAENGVSRVYLGIHFDFDDLVGQEVGQAIATSVASEFVVASDDESGDSGFVNHKEDGGNFAGQGGNNNGQQGQDDPTRRRQRDSRFAAVDSVFAQGLF</sequence>
<feature type="region of interest" description="Disordered" evidence="1">
    <location>
        <begin position="116"/>
        <end position="163"/>
    </location>
</feature>
<dbReference type="Proteomes" id="UP000320672">
    <property type="component" value="Chromosome"/>
</dbReference>
<gene>
    <name evidence="2" type="ORF">FF011L_34780</name>
</gene>
<proteinExistence type="predicted"/>
<dbReference type="EMBL" id="CP036262">
    <property type="protein sequence ID" value="QDS94698.1"/>
    <property type="molecule type" value="Genomic_DNA"/>
</dbReference>
<dbReference type="Gene3D" id="1.10.606.20">
    <property type="match status" value="1"/>
</dbReference>
<dbReference type="InterPro" id="IPR036938">
    <property type="entry name" value="PAP2/HPO_sf"/>
</dbReference>
<evidence type="ECO:0000313" key="3">
    <source>
        <dbReference type="Proteomes" id="UP000320672"/>
    </source>
</evidence>
<accession>A0A517MIM3</accession>
<organism evidence="2 3">
    <name type="scientific">Roseimaritima multifibrata</name>
    <dbReference type="NCBI Taxonomy" id="1930274"/>
    <lineage>
        <taxon>Bacteria</taxon>
        <taxon>Pseudomonadati</taxon>
        <taxon>Planctomycetota</taxon>
        <taxon>Planctomycetia</taxon>
        <taxon>Pirellulales</taxon>
        <taxon>Pirellulaceae</taxon>
        <taxon>Roseimaritima</taxon>
    </lineage>
</organism>
<dbReference type="RefSeq" id="WP_145352678.1">
    <property type="nucleotide sequence ID" value="NZ_CP036262.1"/>
</dbReference>
<feature type="region of interest" description="Disordered" evidence="1">
    <location>
        <begin position="1"/>
        <end position="29"/>
    </location>
</feature>
<dbReference type="InterPro" id="IPR052559">
    <property type="entry name" value="V-haloperoxidase"/>
</dbReference>
<dbReference type="PANTHER" id="PTHR34599:SF1">
    <property type="entry name" value="PHOSPHATIDIC ACID PHOSPHATASE TYPE 2_HALOPEROXIDASE DOMAIN-CONTAINING PROTEIN"/>
    <property type="match status" value="1"/>
</dbReference>
<keyword evidence="3" id="KW-1185">Reference proteome</keyword>
<dbReference type="SUPFAM" id="SSF48317">
    <property type="entry name" value="Acid phosphatase/Vanadium-dependent haloperoxidase"/>
    <property type="match status" value="1"/>
</dbReference>
<protein>
    <submittedName>
        <fullName evidence="2">PAP2 superfamily protein</fullName>
    </submittedName>
</protein>
<dbReference type="AlphaFoldDB" id="A0A517MIM3"/>
<dbReference type="KEGG" id="rml:FF011L_34780"/>
<dbReference type="CDD" id="cd03398">
    <property type="entry name" value="PAP2_haloperoxidase"/>
    <property type="match status" value="1"/>
</dbReference>
<feature type="compositionally biased region" description="Low complexity" evidence="1">
    <location>
        <begin position="127"/>
        <end position="136"/>
    </location>
</feature>
<dbReference type="OrthoDB" id="7793240at2"/>
<feature type="compositionally biased region" description="Basic residues" evidence="1">
    <location>
        <begin position="14"/>
        <end position="29"/>
    </location>
</feature>
<feature type="compositionally biased region" description="Acidic residues" evidence="1">
    <location>
        <begin position="137"/>
        <end position="158"/>
    </location>
</feature>
<dbReference type="PANTHER" id="PTHR34599">
    <property type="entry name" value="PEROXIDASE-RELATED"/>
    <property type="match status" value="1"/>
</dbReference>